<keyword evidence="4" id="KW-0233">DNA recombination</keyword>
<evidence type="ECO:0000313" key="6">
    <source>
        <dbReference type="EMBL" id="MBC5852705.1"/>
    </source>
</evidence>
<evidence type="ECO:0000313" key="7">
    <source>
        <dbReference type="Proteomes" id="UP000615796"/>
    </source>
</evidence>
<reference evidence="6" key="1">
    <citation type="submission" date="2020-08" db="EMBL/GenBank/DDBJ databases">
        <title>Genome Sequencing and Pan-Genome Analysis of Migratory bird Vibrio Strains, Inner Mongolia.</title>
        <authorList>
            <person name="Zheng L."/>
        </authorList>
    </citation>
    <scope>NUCLEOTIDE SEQUENCE</scope>
    <source>
        <strain evidence="6">M13F</strain>
    </source>
</reference>
<keyword evidence="2" id="KW-0229">DNA integration</keyword>
<dbReference type="InterPro" id="IPR011010">
    <property type="entry name" value="DNA_brk_join_enz"/>
</dbReference>
<sequence>MKRPLVQLTEAKQIKAKLLEFKHPITPQQLALLTREHYQKNSLLAFSKDWNIFTEFCQRKSVNPLPASVTAVRLFLESEAKVRKFSTIRRYSVTIGMIHYLLNQKDPTLNVQVRQLLQRLRVEKYGDEKQAECFTRQHLASLYQLMVESNESLAIRDLAIYHVMFECAMKRGELKKLSFTDITEDHSQLRISSEIYQLSPSAQQILARWTALISQQDGAVFRSIDRHGNINNRPLDDSSIYRILRRAGDLLALPHLKFSGQSTRIGAVKELAEQGYHTKDIQSFGRWLSPAMPNQYLGKLHTAAVAKIKFTRIKPWT</sequence>
<evidence type="ECO:0000256" key="1">
    <source>
        <dbReference type="ARBA" id="ARBA00008857"/>
    </source>
</evidence>
<dbReference type="EMBL" id="JACRUP010000017">
    <property type="protein sequence ID" value="MBC5852705.1"/>
    <property type="molecule type" value="Genomic_DNA"/>
</dbReference>
<dbReference type="SUPFAM" id="SSF56349">
    <property type="entry name" value="DNA breaking-rejoining enzymes"/>
    <property type="match status" value="1"/>
</dbReference>
<proteinExistence type="inferred from homology"/>
<organism evidence="6 7">
    <name type="scientific">Vibrio metschnikovii</name>
    <dbReference type="NCBI Taxonomy" id="28172"/>
    <lineage>
        <taxon>Bacteria</taxon>
        <taxon>Pseudomonadati</taxon>
        <taxon>Pseudomonadota</taxon>
        <taxon>Gammaproteobacteria</taxon>
        <taxon>Vibrionales</taxon>
        <taxon>Vibrionaceae</taxon>
        <taxon>Vibrio</taxon>
    </lineage>
</organism>
<dbReference type="PANTHER" id="PTHR30349">
    <property type="entry name" value="PHAGE INTEGRASE-RELATED"/>
    <property type="match status" value="1"/>
</dbReference>
<comment type="caution">
    <text evidence="6">The sequence shown here is derived from an EMBL/GenBank/DDBJ whole genome shotgun (WGS) entry which is preliminary data.</text>
</comment>
<dbReference type="GO" id="GO:0003677">
    <property type="term" value="F:DNA binding"/>
    <property type="evidence" value="ECO:0007669"/>
    <property type="project" value="UniProtKB-KW"/>
</dbReference>
<dbReference type="GO" id="GO:0006310">
    <property type="term" value="P:DNA recombination"/>
    <property type="evidence" value="ECO:0007669"/>
    <property type="project" value="UniProtKB-KW"/>
</dbReference>
<evidence type="ECO:0000256" key="3">
    <source>
        <dbReference type="ARBA" id="ARBA00023125"/>
    </source>
</evidence>
<gene>
    <name evidence="6" type="ORF">H8Q88_17520</name>
</gene>
<dbReference type="Pfam" id="PF00589">
    <property type="entry name" value="Phage_integrase"/>
    <property type="match status" value="1"/>
</dbReference>
<dbReference type="InterPro" id="IPR050090">
    <property type="entry name" value="Tyrosine_recombinase_XerCD"/>
</dbReference>
<dbReference type="Gene3D" id="1.10.150.130">
    <property type="match status" value="1"/>
</dbReference>
<protein>
    <submittedName>
        <fullName evidence="6">Tyrosine-type recombinase/integrase</fullName>
    </submittedName>
</protein>
<dbReference type="AlphaFoldDB" id="A0A9X0RDU0"/>
<accession>A0A9X0RDU0</accession>
<dbReference type="InterPro" id="IPR013762">
    <property type="entry name" value="Integrase-like_cat_sf"/>
</dbReference>
<dbReference type="PROSITE" id="PS51898">
    <property type="entry name" value="TYR_RECOMBINASE"/>
    <property type="match status" value="1"/>
</dbReference>
<evidence type="ECO:0000259" key="5">
    <source>
        <dbReference type="PROSITE" id="PS51898"/>
    </source>
</evidence>
<dbReference type="GO" id="GO:0015074">
    <property type="term" value="P:DNA integration"/>
    <property type="evidence" value="ECO:0007669"/>
    <property type="project" value="UniProtKB-KW"/>
</dbReference>
<comment type="similarity">
    <text evidence="1">Belongs to the 'phage' integrase family.</text>
</comment>
<keyword evidence="3" id="KW-0238">DNA-binding</keyword>
<evidence type="ECO:0000256" key="4">
    <source>
        <dbReference type="ARBA" id="ARBA00023172"/>
    </source>
</evidence>
<dbReference type="Proteomes" id="UP000615796">
    <property type="component" value="Unassembled WGS sequence"/>
</dbReference>
<feature type="domain" description="Tyr recombinase" evidence="5">
    <location>
        <begin position="129"/>
        <end position="310"/>
    </location>
</feature>
<dbReference type="InterPro" id="IPR002104">
    <property type="entry name" value="Integrase_catalytic"/>
</dbReference>
<dbReference type="InterPro" id="IPR010998">
    <property type="entry name" value="Integrase_recombinase_N"/>
</dbReference>
<keyword evidence="7" id="KW-1185">Reference proteome</keyword>
<dbReference type="SUPFAM" id="SSF47823">
    <property type="entry name" value="lambda integrase-like, N-terminal domain"/>
    <property type="match status" value="1"/>
</dbReference>
<dbReference type="Gene3D" id="1.10.443.10">
    <property type="entry name" value="Intergrase catalytic core"/>
    <property type="match status" value="1"/>
</dbReference>
<evidence type="ECO:0000256" key="2">
    <source>
        <dbReference type="ARBA" id="ARBA00022908"/>
    </source>
</evidence>
<dbReference type="RefSeq" id="WP_187026976.1">
    <property type="nucleotide sequence ID" value="NZ_JACRUP010000017.1"/>
</dbReference>
<name>A0A9X0RDU0_VIBME</name>
<dbReference type="PANTHER" id="PTHR30349:SF41">
    <property type="entry name" value="INTEGRASE_RECOMBINASE PROTEIN MJ0367-RELATED"/>
    <property type="match status" value="1"/>
</dbReference>